<proteinExistence type="predicted"/>
<dbReference type="SUPFAM" id="SSF51971">
    <property type="entry name" value="Nucleotide-binding domain"/>
    <property type="match status" value="1"/>
</dbReference>
<accession>A0ABV5KKM6</accession>
<evidence type="ECO:0000256" key="2">
    <source>
        <dbReference type="ARBA" id="ARBA00011738"/>
    </source>
</evidence>
<dbReference type="InterPro" id="IPR036188">
    <property type="entry name" value="FAD/NAD-bd_sf"/>
</dbReference>
<sequence length="332" mass="35701">MEQIIILGSGHSGLAAAIYLANAGYQPLVVEECPSNFRFIPAAEAPRPQDCAEFAPDSVTLSSGSYSDTLASLSDTHTPGSDMLAAMRLQARRIGVRFHTGRMPQPKGNPFRFELEPGVAVSSRSIIITNGKMANHMDILGERLNEELLEPAFAGGDGFFLQGRQMMVGGSGAAAFEDALFLTRFASEARLVHRHMKQRALRLSQEEALTAPSTRWTMDMMPIEVIPGELGLHGLKIRMRANHSQPQSSPSGSFPLSTPRTRVILPHEAPLVPDERGIPLAPRGTTAAYPPGIFSCLDSRESRSASPLQAAAAGCLAAIRCEQFLTLKAAAV</sequence>
<evidence type="ECO:0000313" key="6">
    <source>
        <dbReference type="EMBL" id="MFB9325791.1"/>
    </source>
</evidence>
<gene>
    <name evidence="6" type="ORF">ACFFSY_07610</name>
</gene>
<keyword evidence="7" id="KW-1185">Reference proteome</keyword>
<protein>
    <submittedName>
        <fullName evidence="6">NAD(P)/FAD-dependent oxidoreductase</fullName>
    </submittedName>
</protein>
<evidence type="ECO:0000256" key="1">
    <source>
        <dbReference type="ARBA" id="ARBA00001974"/>
    </source>
</evidence>
<dbReference type="InterPro" id="IPR023753">
    <property type="entry name" value="FAD/NAD-binding_dom"/>
</dbReference>
<evidence type="ECO:0000313" key="7">
    <source>
        <dbReference type="Proteomes" id="UP001589747"/>
    </source>
</evidence>
<comment type="caution">
    <text evidence="6">The sequence shown here is derived from an EMBL/GenBank/DDBJ whole genome shotgun (WGS) entry which is preliminary data.</text>
</comment>
<comment type="cofactor">
    <cofactor evidence="1">
        <name>FAD</name>
        <dbReference type="ChEBI" id="CHEBI:57692"/>
    </cofactor>
</comment>
<keyword evidence="4" id="KW-0560">Oxidoreductase</keyword>
<dbReference type="Gene3D" id="3.50.50.60">
    <property type="entry name" value="FAD/NAD(P)-binding domain"/>
    <property type="match status" value="3"/>
</dbReference>
<reference evidence="6 7" key="1">
    <citation type="submission" date="2024-09" db="EMBL/GenBank/DDBJ databases">
        <authorList>
            <person name="Sun Q."/>
            <person name="Mori K."/>
        </authorList>
    </citation>
    <scope>NUCLEOTIDE SEQUENCE [LARGE SCALE GENOMIC DNA]</scope>
    <source>
        <strain evidence="6 7">TISTR 2452</strain>
    </source>
</reference>
<dbReference type="EMBL" id="JBHMDO010000015">
    <property type="protein sequence ID" value="MFB9325791.1"/>
    <property type="molecule type" value="Genomic_DNA"/>
</dbReference>
<dbReference type="Proteomes" id="UP001589747">
    <property type="component" value="Unassembled WGS sequence"/>
</dbReference>
<dbReference type="RefSeq" id="WP_377492307.1">
    <property type="nucleotide sequence ID" value="NZ_JBHMDO010000015.1"/>
</dbReference>
<dbReference type="PANTHER" id="PTHR48105">
    <property type="entry name" value="THIOREDOXIN REDUCTASE 1-RELATED-RELATED"/>
    <property type="match status" value="1"/>
</dbReference>
<dbReference type="Pfam" id="PF07992">
    <property type="entry name" value="Pyr_redox_2"/>
    <property type="match status" value="1"/>
</dbReference>
<dbReference type="PRINTS" id="PR00368">
    <property type="entry name" value="FADPNR"/>
</dbReference>
<evidence type="ECO:0000256" key="3">
    <source>
        <dbReference type="ARBA" id="ARBA00022630"/>
    </source>
</evidence>
<comment type="subunit">
    <text evidence="2">Homodimer.</text>
</comment>
<name>A0ABV5KKM6_9BACL</name>
<dbReference type="InterPro" id="IPR050097">
    <property type="entry name" value="Ferredoxin-NADP_redctase_2"/>
</dbReference>
<dbReference type="PRINTS" id="PR00469">
    <property type="entry name" value="PNDRDTASEII"/>
</dbReference>
<organism evidence="6 7">
    <name type="scientific">Paenibacillus aurantiacus</name>
    <dbReference type="NCBI Taxonomy" id="1936118"/>
    <lineage>
        <taxon>Bacteria</taxon>
        <taxon>Bacillati</taxon>
        <taxon>Bacillota</taxon>
        <taxon>Bacilli</taxon>
        <taxon>Bacillales</taxon>
        <taxon>Paenibacillaceae</taxon>
        <taxon>Paenibacillus</taxon>
    </lineage>
</organism>
<keyword evidence="3" id="KW-0285">Flavoprotein</keyword>
<evidence type="ECO:0000256" key="4">
    <source>
        <dbReference type="ARBA" id="ARBA00023002"/>
    </source>
</evidence>
<evidence type="ECO:0000259" key="5">
    <source>
        <dbReference type="Pfam" id="PF07992"/>
    </source>
</evidence>
<feature type="domain" description="FAD/NAD(P)-binding" evidence="5">
    <location>
        <begin position="3"/>
        <end position="195"/>
    </location>
</feature>